<reference evidence="4 5" key="1">
    <citation type="submission" date="2014-04" db="EMBL/GenBank/DDBJ databases">
        <authorList>
            <consortium name="DOE Joint Genome Institute"/>
            <person name="Kuo A."/>
            <person name="Kohler A."/>
            <person name="Costa M.D."/>
            <person name="Nagy L.G."/>
            <person name="Floudas D."/>
            <person name="Copeland A."/>
            <person name="Barry K.W."/>
            <person name="Cichocki N."/>
            <person name="Veneault-Fourrey C."/>
            <person name="LaButti K."/>
            <person name="Lindquist E.A."/>
            <person name="Lipzen A."/>
            <person name="Lundell T."/>
            <person name="Morin E."/>
            <person name="Murat C."/>
            <person name="Sun H."/>
            <person name="Tunlid A."/>
            <person name="Henrissat B."/>
            <person name="Grigoriev I.V."/>
            <person name="Hibbett D.S."/>
            <person name="Martin F."/>
            <person name="Nordberg H.P."/>
            <person name="Cantor M.N."/>
            <person name="Hua S.X."/>
        </authorList>
    </citation>
    <scope>NUCLEOTIDE SEQUENCE [LARGE SCALE GENOMIC DNA]</scope>
    <source>
        <strain evidence="4 5">441</strain>
    </source>
</reference>
<comment type="subcellular location">
    <subcellularLocation>
        <location evidence="2">Nucleus</location>
    </subcellularLocation>
</comment>
<dbReference type="InterPro" id="IPR011107">
    <property type="entry name" value="PPI_Ypi1"/>
</dbReference>
<evidence type="ECO:0000256" key="3">
    <source>
        <dbReference type="SAM" id="MobiDB-lite"/>
    </source>
</evidence>
<dbReference type="HOGENOM" id="CLU_098333_0_1_1"/>
<dbReference type="Proteomes" id="UP000054018">
    <property type="component" value="Unassembled WGS sequence"/>
</dbReference>
<feature type="compositionally biased region" description="Basic residues" evidence="3">
    <location>
        <begin position="74"/>
        <end position="83"/>
    </location>
</feature>
<feature type="region of interest" description="Disordered" evidence="3">
    <location>
        <begin position="1"/>
        <end position="27"/>
    </location>
</feature>
<name>A0A0C9ZP31_9AGAM</name>
<comment type="function">
    <text evidence="2">Regulator of type 1 phosphatases which maintains protein phosphatase activity under strict control.</text>
</comment>
<dbReference type="GO" id="GO:0008157">
    <property type="term" value="F:protein phosphatase 1 binding"/>
    <property type="evidence" value="ECO:0007669"/>
    <property type="project" value="TreeGrafter"/>
</dbReference>
<dbReference type="PANTHER" id="PTHR20835">
    <property type="entry name" value="E3 UBIQUITIN-PROTEIN LIGASE PPP1R11-RELATED"/>
    <property type="match status" value="1"/>
</dbReference>
<dbReference type="GO" id="GO:0005634">
    <property type="term" value="C:nucleus"/>
    <property type="evidence" value="ECO:0007669"/>
    <property type="project" value="UniProtKB-SubCell"/>
</dbReference>
<protein>
    <recommendedName>
        <fullName evidence="2">Type 1 phosphatases regulator</fullName>
    </recommendedName>
</protein>
<dbReference type="Pfam" id="PF07491">
    <property type="entry name" value="PPI_Ypi1"/>
    <property type="match status" value="1"/>
</dbReference>
<comment type="similarity">
    <text evidence="1 2">Belongs to the YPI1 family.</text>
</comment>
<feature type="region of interest" description="Disordered" evidence="3">
    <location>
        <begin position="43"/>
        <end position="119"/>
    </location>
</feature>
<keyword evidence="5" id="KW-1185">Reference proteome</keyword>
<evidence type="ECO:0000313" key="4">
    <source>
        <dbReference type="EMBL" id="KIK21493.1"/>
    </source>
</evidence>
<evidence type="ECO:0000313" key="5">
    <source>
        <dbReference type="Proteomes" id="UP000054018"/>
    </source>
</evidence>
<sequence length="119" mass="13207">MLRLRGASRQNAQRVMWGEDVVDNEGCGKKKSKICCIFRKQRPFDESSSESGSDSDSSCDEGCDTHDSSARNRVSPRRHRHAHGPNGGHDSGSDSDRNAYERSPKSQRRKTRTGQGPTS</sequence>
<evidence type="ECO:0000256" key="1">
    <source>
        <dbReference type="ARBA" id="ARBA00005605"/>
    </source>
</evidence>
<accession>A0A0C9ZP31</accession>
<dbReference type="PANTHER" id="PTHR20835:SF0">
    <property type="entry name" value="E3 UBIQUITIN-PROTEIN LIGASE PPP1R11"/>
    <property type="match status" value="1"/>
</dbReference>
<dbReference type="STRING" id="765257.A0A0C9ZP31"/>
<dbReference type="OrthoDB" id="307488at2759"/>
<dbReference type="GO" id="GO:0004865">
    <property type="term" value="F:protein serine/threonine phosphatase inhibitor activity"/>
    <property type="evidence" value="ECO:0007669"/>
    <property type="project" value="UniProtKB-UniRule"/>
</dbReference>
<keyword evidence="2" id="KW-0539">Nucleus</keyword>
<organism evidence="4 5">
    <name type="scientific">Pisolithus microcarpus 441</name>
    <dbReference type="NCBI Taxonomy" id="765257"/>
    <lineage>
        <taxon>Eukaryota</taxon>
        <taxon>Fungi</taxon>
        <taxon>Dikarya</taxon>
        <taxon>Basidiomycota</taxon>
        <taxon>Agaricomycotina</taxon>
        <taxon>Agaricomycetes</taxon>
        <taxon>Agaricomycetidae</taxon>
        <taxon>Boletales</taxon>
        <taxon>Sclerodermatineae</taxon>
        <taxon>Pisolithaceae</taxon>
        <taxon>Pisolithus</taxon>
    </lineage>
</organism>
<dbReference type="EMBL" id="KN833751">
    <property type="protein sequence ID" value="KIK21493.1"/>
    <property type="molecule type" value="Genomic_DNA"/>
</dbReference>
<evidence type="ECO:0000256" key="2">
    <source>
        <dbReference type="RuleBase" id="RU367162"/>
    </source>
</evidence>
<feature type="compositionally biased region" description="Basic and acidic residues" evidence="3">
    <location>
        <begin position="91"/>
        <end position="104"/>
    </location>
</feature>
<reference evidence="5" key="2">
    <citation type="submission" date="2015-01" db="EMBL/GenBank/DDBJ databases">
        <title>Evolutionary Origins and Diversification of the Mycorrhizal Mutualists.</title>
        <authorList>
            <consortium name="DOE Joint Genome Institute"/>
            <consortium name="Mycorrhizal Genomics Consortium"/>
            <person name="Kohler A."/>
            <person name="Kuo A."/>
            <person name="Nagy L.G."/>
            <person name="Floudas D."/>
            <person name="Copeland A."/>
            <person name="Barry K.W."/>
            <person name="Cichocki N."/>
            <person name="Veneault-Fourrey C."/>
            <person name="LaButti K."/>
            <person name="Lindquist E.A."/>
            <person name="Lipzen A."/>
            <person name="Lundell T."/>
            <person name="Morin E."/>
            <person name="Murat C."/>
            <person name="Riley R."/>
            <person name="Ohm R."/>
            <person name="Sun H."/>
            <person name="Tunlid A."/>
            <person name="Henrissat B."/>
            <person name="Grigoriev I.V."/>
            <person name="Hibbett D.S."/>
            <person name="Martin F."/>
        </authorList>
    </citation>
    <scope>NUCLEOTIDE SEQUENCE [LARGE SCALE GENOMIC DNA]</scope>
    <source>
        <strain evidence="5">441</strain>
    </source>
</reference>
<proteinExistence type="inferred from homology"/>
<gene>
    <name evidence="4" type="ORF">PISMIDRAFT_681175</name>
</gene>
<dbReference type="AlphaFoldDB" id="A0A0C9ZP31"/>